<dbReference type="Proteomes" id="UP000887572">
    <property type="component" value="Unplaced"/>
</dbReference>
<accession>A0A914H0K4</accession>
<protein>
    <submittedName>
        <fullName evidence="2">Transposase</fullName>
    </submittedName>
</protein>
<sequence length="128" mass="14892">MKAELNRTGLKNSYHNQINENVAKELGLTFVTIYNWKRELGQTEPNKYSHCQQKELMKRYYEIKDKNPKKISDGDIAKMLKIGSATLIRWKRQFKRQQFYPNSVDGHSVEENAAANVRKIDKSNSGSL</sequence>
<reference evidence="2" key="1">
    <citation type="submission" date="2022-11" db="UniProtKB">
        <authorList>
            <consortium name="WormBaseParasite"/>
        </authorList>
    </citation>
    <scope>IDENTIFICATION</scope>
</reference>
<dbReference type="WBParaSite" id="Gr19_v10_g13067.t1">
    <property type="protein sequence ID" value="Gr19_v10_g13067.t1"/>
    <property type="gene ID" value="Gr19_v10_g13067"/>
</dbReference>
<proteinExistence type="predicted"/>
<organism evidence="1 2">
    <name type="scientific">Globodera rostochiensis</name>
    <name type="common">Golden nematode worm</name>
    <name type="synonym">Heterodera rostochiensis</name>
    <dbReference type="NCBI Taxonomy" id="31243"/>
    <lineage>
        <taxon>Eukaryota</taxon>
        <taxon>Metazoa</taxon>
        <taxon>Ecdysozoa</taxon>
        <taxon>Nematoda</taxon>
        <taxon>Chromadorea</taxon>
        <taxon>Rhabditida</taxon>
        <taxon>Tylenchina</taxon>
        <taxon>Tylenchomorpha</taxon>
        <taxon>Tylenchoidea</taxon>
        <taxon>Heteroderidae</taxon>
        <taxon>Heteroderinae</taxon>
        <taxon>Globodera</taxon>
    </lineage>
</organism>
<keyword evidence="1" id="KW-1185">Reference proteome</keyword>
<evidence type="ECO:0000313" key="2">
    <source>
        <dbReference type="WBParaSite" id="Gr19_v10_g13067.t1"/>
    </source>
</evidence>
<dbReference type="AlphaFoldDB" id="A0A914H0K4"/>
<evidence type="ECO:0000313" key="1">
    <source>
        <dbReference type="Proteomes" id="UP000887572"/>
    </source>
</evidence>
<name>A0A914H0K4_GLORO</name>